<dbReference type="Proteomes" id="UP001320706">
    <property type="component" value="Unassembled WGS sequence"/>
</dbReference>
<accession>A0ACC3SNQ7</accession>
<evidence type="ECO:0000313" key="2">
    <source>
        <dbReference type="Proteomes" id="UP001320706"/>
    </source>
</evidence>
<proteinExistence type="predicted"/>
<protein>
    <submittedName>
        <fullName evidence="1">Uncharacterized protein</fullName>
    </submittedName>
</protein>
<name>A0ACC3SNQ7_9PEZI</name>
<dbReference type="EMBL" id="JAMKPW020000002">
    <property type="protein sequence ID" value="KAK8220155.1"/>
    <property type="molecule type" value="Genomic_DNA"/>
</dbReference>
<sequence length="275" mass="30341">MWKEGAPTSQEDSSESIQAFDPSHQASQQSSDHDSPYHSNSASVSSNSSQTDSNINLVYAISSPYLPYGYSQALRNRIDGRKLDEGGRLHIKTWPPIFVYDLLQFPGTLAALFGKPSAACMVSRMTPGKLKGFSAFVLPESEEPVLQRGGERDHVKGMLLFGRGRNNRRDLNEHFGEDYVREKVEVEVELQGGRIKSVKAYMWLTKNKGLIEASQDAADTKTWTPEEYIAGSSGGHDRTVECTSPSDLEFPVYTFVASSAESQSVSAAMKQMSLD</sequence>
<reference evidence="1" key="1">
    <citation type="submission" date="2024-02" db="EMBL/GenBank/DDBJ databases">
        <title>Metagenome Assembled Genome of Zalaria obscura JY119.</title>
        <authorList>
            <person name="Vighnesh L."/>
            <person name="Jagadeeshwari U."/>
            <person name="Venkata Ramana C."/>
            <person name="Sasikala C."/>
        </authorList>
    </citation>
    <scope>NUCLEOTIDE SEQUENCE</scope>
    <source>
        <strain evidence="1">JY119</strain>
    </source>
</reference>
<evidence type="ECO:0000313" key="1">
    <source>
        <dbReference type="EMBL" id="KAK8220155.1"/>
    </source>
</evidence>
<organism evidence="1 2">
    <name type="scientific">Zalaria obscura</name>
    <dbReference type="NCBI Taxonomy" id="2024903"/>
    <lineage>
        <taxon>Eukaryota</taxon>
        <taxon>Fungi</taxon>
        <taxon>Dikarya</taxon>
        <taxon>Ascomycota</taxon>
        <taxon>Pezizomycotina</taxon>
        <taxon>Dothideomycetes</taxon>
        <taxon>Dothideomycetidae</taxon>
        <taxon>Dothideales</taxon>
        <taxon>Zalariaceae</taxon>
        <taxon>Zalaria</taxon>
    </lineage>
</organism>
<comment type="caution">
    <text evidence="1">The sequence shown here is derived from an EMBL/GenBank/DDBJ whole genome shotgun (WGS) entry which is preliminary data.</text>
</comment>
<gene>
    <name evidence="1" type="ORF">M8818_000571</name>
</gene>
<keyword evidence="2" id="KW-1185">Reference proteome</keyword>